<keyword evidence="2" id="KW-1185">Reference proteome</keyword>
<proteinExistence type="predicted"/>
<dbReference type="Proteomes" id="UP001325140">
    <property type="component" value="Chromosome"/>
</dbReference>
<sequence>MCRFLVLLCVVFCTSCSSSIERHGYSFRDVNHESFDKTILKGAPASSIDKVLGTPMSVVVTDNMLKAFYIEALVKHKPIVGQNVVCYNVLEITVDPKSDTIVDVSFYSTFPRKVRYEKDKSKIDGQNFKVLQQFLYNAGRFQN</sequence>
<evidence type="ECO:0000313" key="2">
    <source>
        <dbReference type="Proteomes" id="UP001325140"/>
    </source>
</evidence>
<protein>
    <recommendedName>
        <fullName evidence="3">Lipoprotein</fullName>
    </recommendedName>
</protein>
<reference evidence="1" key="1">
    <citation type="submission" date="2022-10" db="EMBL/GenBank/DDBJ databases">
        <title>Host association and intracellularity evolved multiple times independently in the Rickettsiales.</title>
        <authorList>
            <person name="Castelli M."/>
            <person name="Nardi T."/>
            <person name="Gammuto L."/>
            <person name="Bellinzona G."/>
            <person name="Sabaneyeva E."/>
            <person name="Potekhin A."/>
            <person name="Serra V."/>
            <person name="Petroni G."/>
            <person name="Sassera D."/>
        </authorList>
    </citation>
    <scope>NUCLEOTIDE SEQUENCE [LARGE SCALE GENOMIC DNA]</scope>
    <source>
        <strain evidence="1">US_Bl 11III1</strain>
    </source>
</reference>
<dbReference type="EMBL" id="CP110343">
    <property type="protein sequence ID" value="WPX97595.1"/>
    <property type="molecule type" value="Genomic_DNA"/>
</dbReference>
<accession>A0ABZ0UU62</accession>
<evidence type="ECO:0008006" key="3">
    <source>
        <dbReference type="Google" id="ProtNLM"/>
    </source>
</evidence>
<gene>
    <name evidence="1" type="ORF">Fokcrypt_00100</name>
</gene>
<name>A0ABZ0UU62_9RICK</name>
<organism evidence="1 2">
    <name type="scientific">Candidatus Fokinia crypta</name>
    <dbReference type="NCBI Taxonomy" id="1920990"/>
    <lineage>
        <taxon>Bacteria</taxon>
        <taxon>Pseudomonadati</taxon>
        <taxon>Pseudomonadota</taxon>
        <taxon>Alphaproteobacteria</taxon>
        <taxon>Rickettsiales</taxon>
        <taxon>Candidatus Midichloriaceae</taxon>
        <taxon>Candidatus Fokinia</taxon>
    </lineage>
</organism>
<evidence type="ECO:0000313" key="1">
    <source>
        <dbReference type="EMBL" id="WPX97595.1"/>
    </source>
</evidence>
<dbReference type="RefSeq" id="WP_323722252.1">
    <property type="nucleotide sequence ID" value="NZ_CP110343.1"/>
</dbReference>